<comment type="catalytic activity">
    <reaction evidence="9">
        <text>4-CDP-2-C-methyl-D-erythritol + ATP = 4-CDP-2-C-methyl-D-erythritol 2-phosphate + ADP + H(+)</text>
        <dbReference type="Rhea" id="RHEA:18437"/>
        <dbReference type="ChEBI" id="CHEBI:15378"/>
        <dbReference type="ChEBI" id="CHEBI:30616"/>
        <dbReference type="ChEBI" id="CHEBI:57823"/>
        <dbReference type="ChEBI" id="CHEBI:57919"/>
        <dbReference type="ChEBI" id="CHEBI:456216"/>
        <dbReference type="EC" id="2.7.1.148"/>
    </reaction>
</comment>
<dbReference type="Proteomes" id="UP000247099">
    <property type="component" value="Unassembled WGS sequence"/>
</dbReference>
<evidence type="ECO:0000313" key="12">
    <source>
        <dbReference type="EMBL" id="PXA02893.1"/>
    </source>
</evidence>
<feature type="domain" description="GHMP kinase N-terminal" evidence="10">
    <location>
        <begin position="130"/>
        <end position="204"/>
    </location>
</feature>
<dbReference type="GO" id="GO:0050515">
    <property type="term" value="F:4-(cytidine 5'-diphospho)-2-C-methyl-D-erythritol kinase activity"/>
    <property type="evidence" value="ECO:0007669"/>
    <property type="project" value="UniProtKB-UniRule"/>
</dbReference>
<dbReference type="SUPFAM" id="SSF54211">
    <property type="entry name" value="Ribosomal protein S5 domain 2-like"/>
    <property type="match status" value="1"/>
</dbReference>
<dbReference type="HAMAP" id="MF_00061">
    <property type="entry name" value="IspE"/>
    <property type="match status" value="1"/>
</dbReference>
<keyword evidence="7 9" id="KW-0067">ATP-binding</keyword>
<gene>
    <name evidence="9 12" type="primary">ispE</name>
    <name evidence="12" type="ORF">DDZ13_14825</name>
</gene>
<dbReference type="FunCoup" id="A0A317ZFE5">
    <property type="interactions" value="249"/>
</dbReference>
<dbReference type="Gene3D" id="3.30.70.890">
    <property type="entry name" value="GHMP kinase, C-terminal domain"/>
    <property type="match status" value="1"/>
</dbReference>
<dbReference type="GO" id="GO:0005524">
    <property type="term" value="F:ATP binding"/>
    <property type="evidence" value="ECO:0007669"/>
    <property type="project" value="UniProtKB-UniRule"/>
</dbReference>
<keyword evidence="4 9" id="KW-0808">Transferase</keyword>
<reference evidence="12 13" key="1">
    <citation type="submission" date="2018-05" db="EMBL/GenBank/DDBJ databases">
        <title>Coraliomargarita sinensis sp. nov., isolated from a marine solar saltern.</title>
        <authorList>
            <person name="Zhou L.Y."/>
        </authorList>
    </citation>
    <scope>NUCLEOTIDE SEQUENCE [LARGE SCALE GENOMIC DNA]</scope>
    <source>
        <strain evidence="12 13">WN38</strain>
    </source>
</reference>
<evidence type="ECO:0000259" key="11">
    <source>
        <dbReference type="Pfam" id="PF08544"/>
    </source>
</evidence>
<accession>A0A317ZFE5</accession>
<name>A0A317ZFE5_9BACT</name>
<dbReference type="Pfam" id="PF08544">
    <property type="entry name" value="GHMP_kinases_C"/>
    <property type="match status" value="1"/>
</dbReference>
<evidence type="ECO:0000256" key="6">
    <source>
        <dbReference type="ARBA" id="ARBA00022777"/>
    </source>
</evidence>
<dbReference type="InterPro" id="IPR020568">
    <property type="entry name" value="Ribosomal_Su5_D2-typ_SF"/>
</dbReference>
<keyword evidence="5 9" id="KW-0547">Nucleotide-binding</keyword>
<comment type="pathway">
    <text evidence="9">Isoprenoid biosynthesis; isopentenyl diphosphate biosynthesis via DXP pathway; isopentenyl diphosphate from 1-deoxy-D-xylulose 5-phosphate: step 3/6.</text>
</comment>
<evidence type="ECO:0000256" key="5">
    <source>
        <dbReference type="ARBA" id="ARBA00022741"/>
    </source>
</evidence>
<keyword evidence="6 9" id="KW-0418">Kinase</keyword>
<comment type="function">
    <text evidence="9">Catalyzes the phosphorylation of the position 2 hydroxy group of 4-diphosphocytidyl-2C-methyl-D-erythritol.</text>
</comment>
<dbReference type="InterPro" id="IPR004424">
    <property type="entry name" value="IspE"/>
</dbReference>
<dbReference type="EMBL" id="QHJQ01000017">
    <property type="protein sequence ID" value="PXA02893.1"/>
    <property type="molecule type" value="Genomic_DNA"/>
</dbReference>
<dbReference type="InterPro" id="IPR006204">
    <property type="entry name" value="GHMP_kinase_N_dom"/>
</dbReference>
<dbReference type="InParanoid" id="A0A317ZFE5"/>
<evidence type="ECO:0000256" key="9">
    <source>
        <dbReference type="HAMAP-Rule" id="MF_00061"/>
    </source>
</evidence>
<organism evidence="12 13">
    <name type="scientific">Coraliomargarita sinensis</name>
    <dbReference type="NCBI Taxonomy" id="2174842"/>
    <lineage>
        <taxon>Bacteria</taxon>
        <taxon>Pseudomonadati</taxon>
        <taxon>Verrucomicrobiota</taxon>
        <taxon>Opitutia</taxon>
        <taxon>Puniceicoccales</taxon>
        <taxon>Coraliomargaritaceae</taxon>
        <taxon>Coraliomargarita</taxon>
    </lineage>
</organism>
<dbReference type="PANTHER" id="PTHR43527">
    <property type="entry name" value="4-DIPHOSPHOCYTIDYL-2-C-METHYL-D-ERYTHRITOL KINASE, CHLOROPLASTIC"/>
    <property type="match status" value="1"/>
</dbReference>
<dbReference type="PANTHER" id="PTHR43527:SF2">
    <property type="entry name" value="4-DIPHOSPHOCYTIDYL-2-C-METHYL-D-ERYTHRITOL KINASE, CHLOROPLASTIC"/>
    <property type="match status" value="1"/>
</dbReference>
<dbReference type="EC" id="2.7.1.148" evidence="2 9"/>
<keyword evidence="9" id="KW-0414">Isoprene biosynthesis</keyword>
<sequence length="358" mass="40153">MARASSLVSRSRARISWHGFRFVMAVKLAWPLRIWQSAKVEIFMAANHFPVLLDSVNETGEESHDWLKLSAPAKVNLMLSVHGRRPDGFHELTSLVAALEFGDELEIRRNGREQDTLLSEGEDVPQDDTNLVLQAARLFRRECAHEQYFDFRLNKQIPVGAGLGGGSSDAVAALKGMNALLETGFSREKIREMASTLGSDCPFFVDATPSLMRGRGEVLEPIDPYLFNRLAGQRLVLFRPDFGINTAWAYGRLASMPELYEGHAIAETRLREFSRRGNWDDMLANVFEEIVGEKFLAIPSLLEILGKRGYKCMMSGSGSACFALVDGKEQALEIKEVCQECWGPNIFWVETSLTEQKM</sequence>
<evidence type="ECO:0000256" key="8">
    <source>
        <dbReference type="ARBA" id="ARBA00032554"/>
    </source>
</evidence>
<dbReference type="Gene3D" id="3.30.230.10">
    <property type="match status" value="1"/>
</dbReference>
<comment type="caution">
    <text evidence="12">The sequence shown here is derived from an EMBL/GenBank/DDBJ whole genome shotgun (WGS) entry which is preliminary data.</text>
</comment>
<evidence type="ECO:0000313" key="13">
    <source>
        <dbReference type="Proteomes" id="UP000247099"/>
    </source>
</evidence>
<evidence type="ECO:0000256" key="2">
    <source>
        <dbReference type="ARBA" id="ARBA00012052"/>
    </source>
</evidence>
<dbReference type="UniPathway" id="UPA00056">
    <property type="reaction ID" value="UER00094"/>
</dbReference>
<feature type="active site" evidence="9">
    <location>
        <position position="74"/>
    </location>
</feature>
<feature type="binding site" evidence="9">
    <location>
        <begin position="158"/>
        <end position="168"/>
    </location>
    <ligand>
        <name>ATP</name>
        <dbReference type="ChEBI" id="CHEBI:30616"/>
    </ligand>
</feature>
<protein>
    <recommendedName>
        <fullName evidence="3 9">4-diphosphocytidyl-2-C-methyl-D-erythritol kinase</fullName>
        <shortName evidence="9">CMK</shortName>
        <ecNumber evidence="2 9">2.7.1.148</ecNumber>
    </recommendedName>
    <alternativeName>
        <fullName evidence="8 9">4-(cytidine-5'-diphospho)-2-C-methyl-D-erythritol kinase</fullName>
    </alternativeName>
</protein>
<dbReference type="InterPro" id="IPR036554">
    <property type="entry name" value="GHMP_kinase_C_sf"/>
</dbReference>
<proteinExistence type="inferred from homology"/>
<dbReference type="GO" id="GO:0019288">
    <property type="term" value="P:isopentenyl diphosphate biosynthetic process, methylerythritol 4-phosphate pathway"/>
    <property type="evidence" value="ECO:0007669"/>
    <property type="project" value="UniProtKB-UniRule"/>
</dbReference>
<dbReference type="GO" id="GO:0016114">
    <property type="term" value="P:terpenoid biosynthetic process"/>
    <property type="evidence" value="ECO:0007669"/>
    <property type="project" value="UniProtKB-UniRule"/>
</dbReference>
<evidence type="ECO:0000256" key="1">
    <source>
        <dbReference type="ARBA" id="ARBA00009684"/>
    </source>
</evidence>
<evidence type="ECO:0000259" key="10">
    <source>
        <dbReference type="Pfam" id="PF00288"/>
    </source>
</evidence>
<evidence type="ECO:0000256" key="3">
    <source>
        <dbReference type="ARBA" id="ARBA00017473"/>
    </source>
</evidence>
<evidence type="ECO:0000256" key="4">
    <source>
        <dbReference type="ARBA" id="ARBA00022679"/>
    </source>
</evidence>
<dbReference type="Pfam" id="PF00288">
    <property type="entry name" value="GHMP_kinases_N"/>
    <property type="match status" value="1"/>
</dbReference>
<feature type="domain" description="GHMP kinase C-terminal" evidence="11">
    <location>
        <begin position="278"/>
        <end position="340"/>
    </location>
</feature>
<dbReference type="InterPro" id="IPR014721">
    <property type="entry name" value="Ribsml_uS5_D2-typ_fold_subgr"/>
</dbReference>
<keyword evidence="13" id="KW-1185">Reference proteome</keyword>
<feature type="active site" evidence="9">
    <location>
        <position position="200"/>
    </location>
</feature>
<comment type="similarity">
    <text evidence="1 9">Belongs to the GHMP kinase family. IspE subfamily.</text>
</comment>
<dbReference type="InterPro" id="IPR013750">
    <property type="entry name" value="GHMP_kinase_C_dom"/>
</dbReference>
<dbReference type="NCBIfam" id="TIGR00154">
    <property type="entry name" value="ispE"/>
    <property type="match status" value="1"/>
</dbReference>
<dbReference type="SUPFAM" id="SSF55060">
    <property type="entry name" value="GHMP Kinase, C-terminal domain"/>
    <property type="match status" value="1"/>
</dbReference>
<evidence type="ECO:0000256" key="7">
    <source>
        <dbReference type="ARBA" id="ARBA00022840"/>
    </source>
</evidence>
<dbReference type="AlphaFoldDB" id="A0A317ZFE5"/>